<dbReference type="Pfam" id="PF13188">
    <property type="entry name" value="PAS_8"/>
    <property type="match status" value="1"/>
</dbReference>
<dbReference type="InterPro" id="IPR050351">
    <property type="entry name" value="BphY/WalK/GraS-like"/>
</dbReference>
<dbReference type="EC" id="2.7.13.3" evidence="2"/>
<dbReference type="InterPro" id="IPR000014">
    <property type="entry name" value="PAS"/>
</dbReference>
<dbReference type="InterPro" id="IPR004358">
    <property type="entry name" value="Sig_transdc_His_kin-like_C"/>
</dbReference>
<keyword evidence="3" id="KW-0597">Phosphoprotein</keyword>
<evidence type="ECO:0000259" key="8">
    <source>
        <dbReference type="PROSITE" id="PS50109"/>
    </source>
</evidence>
<feature type="domain" description="Histidine kinase" evidence="8">
    <location>
        <begin position="310"/>
        <end position="525"/>
    </location>
</feature>
<accession>A0ABU5H1N3</accession>
<dbReference type="PANTHER" id="PTHR42878">
    <property type="entry name" value="TWO-COMPONENT HISTIDINE KINASE"/>
    <property type="match status" value="1"/>
</dbReference>
<dbReference type="NCBIfam" id="TIGR00229">
    <property type="entry name" value="sensory_box"/>
    <property type="match status" value="1"/>
</dbReference>
<dbReference type="PROSITE" id="PS50113">
    <property type="entry name" value="PAC"/>
    <property type="match status" value="1"/>
</dbReference>
<dbReference type="CDD" id="cd00130">
    <property type="entry name" value="PAS"/>
    <property type="match status" value="1"/>
</dbReference>
<evidence type="ECO:0000256" key="4">
    <source>
        <dbReference type="ARBA" id="ARBA00022679"/>
    </source>
</evidence>
<dbReference type="EMBL" id="JAXIVS010000003">
    <property type="protein sequence ID" value="MDY7227017.1"/>
    <property type="molecule type" value="Genomic_DNA"/>
</dbReference>
<evidence type="ECO:0000313" key="11">
    <source>
        <dbReference type="EMBL" id="MDY7227017.1"/>
    </source>
</evidence>
<feature type="domain" description="PAS" evidence="9">
    <location>
        <begin position="156"/>
        <end position="226"/>
    </location>
</feature>
<evidence type="ECO:0000259" key="10">
    <source>
        <dbReference type="PROSITE" id="PS50113"/>
    </source>
</evidence>
<evidence type="ECO:0000256" key="6">
    <source>
        <dbReference type="ARBA" id="ARBA00023136"/>
    </source>
</evidence>
<protein>
    <recommendedName>
        <fullName evidence="2">histidine kinase</fullName>
        <ecNumber evidence="2">2.7.13.3</ecNumber>
    </recommendedName>
</protein>
<keyword evidence="4" id="KW-0808">Transferase</keyword>
<comment type="catalytic activity">
    <reaction evidence="1">
        <text>ATP + protein L-histidine = ADP + protein N-phospho-L-histidine.</text>
        <dbReference type="EC" id="2.7.13.3"/>
    </reaction>
</comment>
<dbReference type="InterPro" id="IPR003661">
    <property type="entry name" value="HisK_dim/P_dom"/>
</dbReference>
<keyword evidence="6" id="KW-0472">Membrane</keyword>
<evidence type="ECO:0000256" key="2">
    <source>
        <dbReference type="ARBA" id="ARBA00012438"/>
    </source>
</evidence>
<sequence length="537" mass="61218">MSAPPLPSAPPATLSEELFSSQHHALIRAILDNISEGVSVADPQGRFIYVSAFARRLYNSTAPYAEPEQWSQQYGIFRPDEQTPYPSEEMPIWTALKGIPARDVDMFIRNPSIPQGLHVRTTSLPMRDEQGQLLGALVLTQNIDSQRRAEADKRRTERHFQLLVETAQEGIWTIDPSWRTTYINRYMAELLGYRVEEVVGQHLFNFLGPEARKNAEENLRRAGDAPRARVRDFPFLRRDGVTVWTRMSTTPTFDEHGQYSGSLAMITDITERRAAEEQVRQLNEQLERRITERTTELEFSNRELEAFAYSVAHDLRAPLRSIASFSQALEEDCKERLDDTGRDYLRRIVGGARRMAELIDGILALSRVNRTALANRECDLTAMAHSILEQLKTLNPEREVRIRVEERMVERGDPSLLRNVLENLLGNAWKFTRERPVAEIDFGFTQEPGGVRTYFVRDNGAGFNMAYHEKLFGVFQRLHTQREFEGTGVGLATVQRIIRRHGGRIWGEGQPGHGACFFFTLNEFPLPQGTAARTSGT</sequence>
<dbReference type="PANTHER" id="PTHR42878:SF15">
    <property type="entry name" value="BACTERIOPHYTOCHROME"/>
    <property type="match status" value="1"/>
</dbReference>
<dbReference type="InterPro" id="IPR036097">
    <property type="entry name" value="HisK_dim/P_sf"/>
</dbReference>
<dbReference type="SMART" id="SM00388">
    <property type="entry name" value="HisKA"/>
    <property type="match status" value="1"/>
</dbReference>
<gene>
    <name evidence="11" type="ORF">SYV04_11475</name>
</gene>
<evidence type="ECO:0000256" key="1">
    <source>
        <dbReference type="ARBA" id="ARBA00000085"/>
    </source>
</evidence>
<dbReference type="InterPro" id="IPR003594">
    <property type="entry name" value="HATPase_dom"/>
</dbReference>
<feature type="coiled-coil region" evidence="7">
    <location>
        <begin position="272"/>
        <end position="303"/>
    </location>
</feature>
<dbReference type="InterPro" id="IPR005467">
    <property type="entry name" value="His_kinase_dom"/>
</dbReference>
<evidence type="ECO:0000256" key="5">
    <source>
        <dbReference type="ARBA" id="ARBA00022777"/>
    </source>
</evidence>
<dbReference type="SMART" id="SM00091">
    <property type="entry name" value="PAS"/>
    <property type="match status" value="2"/>
</dbReference>
<reference evidence="11 12" key="1">
    <citation type="submission" date="2023-12" db="EMBL/GenBank/DDBJ databases">
        <title>the genome sequence of Hyalangium sp. s54d21.</title>
        <authorList>
            <person name="Zhang X."/>
        </authorList>
    </citation>
    <scope>NUCLEOTIDE SEQUENCE [LARGE SCALE GENOMIC DNA]</scope>
    <source>
        <strain evidence="12">s54d21</strain>
    </source>
</reference>
<dbReference type="Pfam" id="PF00512">
    <property type="entry name" value="HisKA"/>
    <property type="match status" value="1"/>
</dbReference>
<dbReference type="Gene3D" id="3.30.565.10">
    <property type="entry name" value="Histidine kinase-like ATPase, C-terminal domain"/>
    <property type="match status" value="1"/>
</dbReference>
<evidence type="ECO:0000259" key="9">
    <source>
        <dbReference type="PROSITE" id="PS50112"/>
    </source>
</evidence>
<organism evidence="11 12">
    <name type="scientific">Hyalangium rubrum</name>
    <dbReference type="NCBI Taxonomy" id="3103134"/>
    <lineage>
        <taxon>Bacteria</taxon>
        <taxon>Pseudomonadati</taxon>
        <taxon>Myxococcota</taxon>
        <taxon>Myxococcia</taxon>
        <taxon>Myxococcales</taxon>
        <taxon>Cystobacterineae</taxon>
        <taxon>Archangiaceae</taxon>
        <taxon>Hyalangium</taxon>
    </lineage>
</organism>
<dbReference type="PROSITE" id="PS50112">
    <property type="entry name" value="PAS"/>
    <property type="match status" value="1"/>
</dbReference>
<name>A0ABU5H1N3_9BACT</name>
<dbReference type="PRINTS" id="PR00344">
    <property type="entry name" value="BCTRLSENSOR"/>
</dbReference>
<evidence type="ECO:0000256" key="7">
    <source>
        <dbReference type="SAM" id="Coils"/>
    </source>
</evidence>
<dbReference type="Proteomes" id="UP001291309">
    <property type="component" value="Unassembled WGS sequence"/>
</dbReference>
<dbReference type="SUPFAM" id="SSF55785">
    <property type="entry name" value="PYP-like sensor domain (PAS domain)"/>
    <property type="match status" value="2"/>
</dbReference>
<dbReference type="SUPFAM" id="SSF55874">
    <property type="entry name" value="ATPase domain of HSP90 chaperone/DNA topoisomerase II/histidine kinase"/>
    <property type="match status" value="1"/>
</dbReference>
<dbReference type="PROSITE" id="PS50109">
    <property type="entry name" value="HIS_KIN"/>
    <property type="match status" value="1"/>
</dbReference>
<dbReference type="SMART" id="SM00086">
    <property type="entry name" value="PAC"/>
    <property type="match status" value="2"/>
</dbReference>
<dbReference type="Pfam" id="PF02518">
    <property type="entry name" value="HATPase_c"/>
    <property type="match status" value="1"/>
</dbReference>
<keyword evidence="12" id="KW-1185">Reference proteome</keyword>
<evidence type="ECO:0000256" key="3">
    <source>
        <dbReference type="ARBA" id="ARBA00022553"/>
    </source>
</evidence>
<dbReference type="Gene3D" id="3.30.450.20">
    <property type="entry name" value="PAS domain"/>
    <property type="match status" value="2"/>
</dbReference>
<dbReference type="InterPro" id="IPR035965">
    <property type="entry name" value="PAS-like_dom_sf"/>
</dbReference>
<dbReference type="RefSeq" id="WP_321545734.1">
    <property type="nucleotide sequence ID" value="NZ_JAXIVS010000003.1"/>
</dbReference>
<dbReference type="SUPFAM" id="SSF47384">
    <property type="entry name" value="Homodimeric domain of signal transducing histidine kinase"/>
    <property type="match status" value="1"/>
</dbReference>
<comment type="caution">
    <text evidence="11">The sequence shown here is derived from an EMBL/GenBank/DDBJ whole genome shotgun (WGS) entry which is preliminary data.</text>
</comment>
<feature type="domain" description="PAC" evidence="10">
    <location>
        <begin position="229"/>
        <end position="281"/>
    </location>
</feature>
<dbReference type="InterPro" id="IPR001610">
    <property type="entry name" value="PAC"/>
</dbReference>
<proteinExistence type="predicted"/>
<dbReference type="InterPro" id="IPR036890">
    <property type="entry name" value="HATPase_C_sf"/>
</dbReference>
<dbReference type="Gene3D" id="1.10.287.130">
    <property type="match status" value="1"/>
</dbReference>
<dbReference type="InterPro" id="IPR000700">
    <property type="entry name" value="PAS-assoc_C"/>
</dbReference>
<dbReference type="CDD" id="cd00082">
    <property type="entry name" value="HisKA"/>
    <property type="match status" value="1"/>
</dbReference>
<keyword evidence="5" id="KW-0418">Kinase</keyword>
<dbReference type="SMART" id="SM00387">
    <property type="entry name" value="HATPase_c"/>
    <property type="match status" value="1"/>
</dbReference>
<keyword evidence="7" id="KW-0175">Coiled coil</keyword>
<evidence type="ECO:0000313" key="12">
    <source>
        <dbReference type="Proteomes" id="UP001291309"/>
    </source>
</evidence>
<dbReference type="InterPro" id="IPR013767">
    <property type="entry name" value="PAS_fold"/>
</dbReference>
<dbReference type="Pfam" id="PF00989">
    <property type="entry name" value="PAS"/>
    <property type="match status" value="1"/>
</dbReference>